<accession>A0A2N5TYC9</accession>
<reference evidence="2 3" key="1">
    <citation type="submission" date="2017-11" db="EMBL/GenBank/DDBJ databases">
        <title>De novo assembly and phasing of dikaryotic genomes from two isolates of Puccinia coronata f. sp. avenae, the causal agent of oat crown rust.</title>
        <authorList>
            <person name="Miller M.E."/>
            <person name="Zhang Y."/>
            <person name="Omidvar V."/>
            <person name="Sperschneider J."/>
            <person name="Schwessinger B."/>
            <person name="Raley C."/>
            <person name="Palmer J.M."/>
            <person name="Garnica D."/>
            <person name="Upadhyaya N."/>
            <person name="Rathjen J."/>
            <person name="Taylor J.M."/>
            <person name="Park R.F."/>
            <person name="Dodds P.N."/>
            <person name="Hirsch C.D."/>
            <person name="Kianian S.F."/>
            <person name="Figueroa M."/>
        </authorList>
    </citation>
    <scope>NUCLEOTIDE SEQUENCE [LARGE SCALE GENOMIC DNA]</scope>
    <source>
        <strain evidence="2">12NC29</strain>
    </source>
</reference>
<keyword evidence="3" id="KW-1185">Reference proteome</keyword>
<dbReference type="Proteomes" id="UP000235388">
    <property type="component" value="Unassembled WGS sequence"/>
</dbReference>
<gene>
    <name evidence="2" type="ORF">PCANC_24698</name>
</gene>
<comment type="caution">
    <text evidence="2">The sequence shown here is derived from an EMBL/GenBank/DDBJ whole genome shotgun (WGS) entry which is preliminary data.</text>
</comment>
<sequence length="136" mass="14223">MRAPLTQVAPAKEFLAGSATCQGVLSGHMALPAKESSAGSSCLHSGMISLLRARPEDAAVPAWTQDCVKRTEGATWDTVPAPVTMPPLRSHGSPGRTRCATVMRLQPESSQAGPDDNLAQTAWYHPSAATGLEVAM</sequence>
<proteinExistence type="predicted"/>
<name>A0A2N5TYC9_9BASI</name>
<dbReference type="AlphaFoldDB" id="A0A2N5TYC9"/>
<protein>
    <submittedName>
        <fullName evidence="2">Uncharacterized protein</fullName>
    </submittedName>
</protein>
<feature type="region of interest" description="Disordered" evidence="1">
    <location>
        <begin position="77"/>
        <end position="97"/>
    </location>
</feature>
<organism evidence="2 3">
    <name type="scientific">Puccinia coronata f. sp. avenae</name>
    <dbReference type="NCBI Taxonomy" id="200324"/>
    <lineage>
        <taxon>Eukaryota</taxon>
        <taxon>Fungi</taxon>
        <taxon>Dikarya</taxon>
        <taxon>Basidiomycota</taxon>
        <taxon>Pucciniomycotina</taxon>
        <taxon>Pucciniomycetes</taxon>
        <taxon>Pucciniales</taxon>
        <taxon>Pucciniaceae</taxon>
        <taxon>Puccinia</taxon>
    </lineage>
</organism>
<evidence type="ECO:0000313" key="2">
    <source>
        <dbReference type="EMBL" id="PLW30516.1"/>
    </source>
</evidence>
<evidence type="ECO:0000256" key="1">
    <source>
        <dbReference type="SAM" id="MobiDB-lite"/>
    </source>
</evidence>
<evidence type="ECO:0000313" key="3">
    <source>
        <dbReference type="Proteomes" id="UP000235388"/>
    </source>
</evidence>
<dbReference type="EMBL" id="PGCJ01000375">
    <property type="protein sequence ID" value="PLW30516.1"/>
    <property type="molecule type" value="Genomic_DNA"/>
</dbReference>